<dbReference type="EMBL" id="CP022129">
    <property type="protein sequence ID" value="ASF44995.1"/>
    <property type="molecule type" value="Genomic_DNA"/>
</dbReference>
<gene>
    <name evidence="2" type="ORF">AADEFJLK_03118</name>
    <name evidence="1" type="ORF">CEK71_02335</name>
</gene>
<evidence type="ECO:0000313" key="1">
    <source>
        <dbReference type="EMBL" id="ASF44995.1"/>
    </source>
</evidence>
<proteinExistence type="predicted"/>
<name>A0A1Z4BUL0_9GAMM</name>
<sequence>MILSRQEAELFYDLTSSLQYYINQKLNIVPAIGSLDEYRALTMQEKFPVRNALYEHIGLIDEFVRDNPQQFSQEELANVLSWKTFVRGKFYIERYLKKYAIFIGPEDKVYAVHGLMEPLDNIIDRSHLPQIIDTVLLPFADKVIYDGIVIRHQVFFGRGLSEDLKEIYLAAKSRGEIIESFRATQKTTIPPKMPKNWQPKLQNLQAIAETLQGGRGQPALYSPVFSLIKAAIALGNLATAAPSDTEALWQAFDRASRALDKTAETLQRRE</sequence>
<organism evidence="1 3">
    <name type="scientific">Methylovulum psychrotolerans</name>
    <dbReference type="NCBI Taxonomy" id="1704499"/>
    <lineage>
        <taxon>Bacteria</taxon>
        <taxon>Pseudomonadati</taxon>
        <taxon>Pseudomonadota</taxon>
        <taxon>Gammaproteobacteria</taxon>
        <taxon>Methylococcales</taxon>
        <taxon>Methylococcaceae</taxon>
        <taxon>Methylovulum</taxon>
    </lineage>
</organism>
<evidence type="ECO:0000313" key="2">
    <source>
        <dbReference type="EMBL" id="POZ51159.1"/>
    </source>
</evidence>
<reference evidence="2 4" key="2">
    <citation type="submission" date="2017-11" db="EMBL/GenBank/DDBJ databases">
        <title>Draft Genome Sequence of Methylobacter psychrotolerans Sph1T, an Obligate Methanotroph from Low-Temperature Environments.</title>
        <authorList>
            <person name="Oshkin I.Y."/>
            <person name="Miroshnikov K."/>
            <person name="Belova S.E."/>
            <person name="Korzhenkov A."/>
            <person name="Toshchakov S.V."/>
            <person name="Dedysh S.N."/>
        </authorList>
    </citation>
    <scope>NUCLEOTIDE SEQUENCE [LARGE SCALE GENOMIC DNA]</scope>
    <source>
        <strain evidence="2 4">Sph1</strain>
    </source>
</reference>
<protein>
    <submittedName>
        <fullName evidence="1">Uncharacterized protein</fullName>
    </submittedName>
</protein>
<dbReference type="KEGG" id="mpsy:CEK71_02335"/>
<keyword evidence="3" id="KW-1185">Reference proteome</keyword>
<dbReference type="Proteomes" id="UP000237423">
    <property type="component" value="Unassembled WGS sequence"/>
</dbReference>
<evidence type="ECO:0000313" key="4">
    <source>
        <dbReference type="Proteomes" id="UP000237423"/>
    </source>
</evidence>
<dbReference type="AlphaFoldDB" id="A0A1Z4BUL0"/>
<accession>A0A1Z4BUL0</accession>
<evidence type="ECO:0000313" key="3">
    <source>
        <dbReference type="Proteomes" id="UP000197019"/>
    </source>
</evidence>
<reference evidence="1 3" key="1">
    <citation type="submission" date="2017-06" db="EMBL/GenBank/DDBJ databases">
        <title>Genome Sequencing of the methanotroph Methylovulum psychrotolerants str. HV10-M2 isolated from a high-altitude environment.</title>
        <authorList>
            <person name="Mateos-Rivera A."/>
        </authorList>
    </citation>
    <scope>NUCLEOTIDE SEQUENCE [LARGE SCALE GENOMIC DNA]</scope>
    <source>
        <strain evidence="1 3">HV10_M2</strain>
    </source>
</reference>
<dbReference type="EMBL" id="PGFZ01000007">
    <property type="protein sequence ID" value="POZ51159.1"/>
    <property type="molecule type" value="Genomic_DNA"/>
</dbReference>
<dbReference type="Proteomes" id="UP000197019">
    <property type="component" value="Chromosome"/>
</dbReference>